<evidence type="ECO:0000256" key="6">
    <source>
        <dbReference type="ARBA" id="ARBA00022888"/>
    </source>
</evidence>
<organism evidence="9 10">
    <name type="scientific">Anabaena subtropica FACHB-260</name>
    <dbReference type="NCBI Taxonomy" id="2692884"/>
    <lineage>
        <taxon>Bacteria</taxon>
        <taxon>Bacillati</taxon>
        <taxon>Cyanobacteriota</taxon>
        <taxon>Cyanophyceae</taxon>
        <taxon>Nostocales</taxon>
        <taxon>Nostocaceae</taxon>
        <taxon>Anabaena</taxon>
    </lineage>
</organism>
<evidence type="ECO:0000259" key="8">
    <source>
        <dbReference type="PROSITE" id="PS51278"/>
    </source>
</evidence>
<dbReference type="InterPro" id="IPR017932">
    <property type="entry name" value="GATase_2_dom"/>
</dbReference>
<dbReference type="RefSeq" id="WP_190406849.1">
    <property type="nucleotide sequence ID" value="NZ_JACJRF010000012.1"/>
</dbReference>
<comment type="pathway">
    <text evidence="1">Amino-acid biosynthesis; L-asparagine biosynthesis; L-asparagine from L-aspartate (L-Gln route): step 1/1.</text>
</comment>
<dbReference type="Gene3D" id="3.60.20.10">
    <property type="entry name" value="Glutamine Phosphoribosylpyrophosphate, subunit 1, domain 1"/>
    <property type="match status" value="1"/>
</dbReference>
<comment type="catalytic activity">
    <reaction evidence="7">
        <text>L-aspartate + L-glutamine + ATP + H2O = L-asparagine + L-glutamate + AMP + diphosphate + H(+)</text>
        <dbReference type="Rhea" id="RHEA:12228"/>
        <dbReference type="ChEBI" id="CHEBI:15377"/>
        <dbReference type="ChEBI" id="CHEBI:15378"/>
        <dbReference type="ChEBI" id="CHEBI:29985"/>
        <dbReference type="ChEBI" id="CHEBI:29991"/>
        <dbReference type="ChEBI" id="CHEBI:30616"/>
        <dbReference type="ChEBI" id="CHEBI:33019"/>
        <dbReference type="ChEBI" id="CHEBI:58048"/>
        <dbReference type="ChEBI" id="CHEBI:58359"/>
        <dbReference type="ChEBI" id="CHEBI:456215"/>
        <dbReference type="EC" id="6.3.5.4"/>
    </reaction>
</comment>
<dbReference type="PANTHER" id="PTHR43284">
    <property type="entry name" value="ASPARAGINE SYNTHETASE (GLUTAMINE-HYDROLYZING)"/>
    <property type="match status" value="1"/>
</dbReference>
<evidence type="ECO:0000256" key="1">
    <source>
        <dbReference type="ARBA" id="ARBA00005187"/>
    </source>
</evidence>
<dbReference type="Gene3D" id="3.40.50.620">
    <property type="entry name" value="HUPs"/>
    <property type="match status" value="2"/>
</dbReference>
<protein>
    <recommendedName>
        <fullName evidence="3">asparagine synthase (glutamine-hydrolyzing)</fullName>
        <ecNumber evidence="3">6.3.5.4</ecNumber>
    </recommendedName>
</protein>
<dbReference type="PROSITE" id="PS51278">
    <property type="entry name" value="GATASE_TYPE_2"/>
    <property type="match status" value="1"/>
</dbReference>
<dbReference type="InterPro" id="IPR014729">
    <property type="entry name" value="Rossmann-like_a/b/a_fold"/>
</dbReference>
<dbReference type="InterPro" id="IPR006426">
    <property type="entry name" value="Asn_synth_AEB"/>
</dbReference>
<dbReference type="EMBL" id="JACJRF010000012">
    <property type="protein sequence ID" value="MBD2344398.1"/>
    <property type="molecule type" value="Genomic_DNA"/>
</dbReference>
<keyword evidence="6" id="KW-0061">Asparagine biosynthesis</keyword>
<dbReference type="PIRSF" id="PIRSF001589">
    <property type="entry name" value="Asn_synthetase_glu-h"/>
    <property type="match status" value="1"/>
</dbReference>
<dbReference type="InterPro" id="IPR001962">
    <property type="entry name" value="Asn_synthase"/>
</dbReference>
<keyword evidence="10" id="KW-1185">Reference proteome</keyword>
<gene>
    <name evidence="9" type="ORF">H6G18_09590</name>
</gene>
<accession>A0ABR8CPB2</accession>
<dbReference type="PANTHER" id="PTHR43284:SF1">
    <property type="entry name" value="ASPARAGINE SYNTHETASE"/>
    <property type="match status" value="1"/>
</dbReference>
<keyword evidence="5" id="KW-0067">ATP-binding</keyword>
<evidence type="ECO:0000313" key="9">
    <source>
        <dbReference type="EMBL" id="MBD2344398.1"/>
    </source>
</evidence>
<dbReference type="InterPro" id="IPR029055">
    <property type="entry name" value="Ntn_hydrolases_N"/>
</dbReference>
<dbReference type="InterPro" id="IPR051786">
    <property type="entry name" value="ASN_synthetase/amidase"/>
</dbReference>
<dbReference type="Proteomes" id="UP000607281">
    <property type="component" value="Unassembled WGS sequence"/>
</dbReference>
<evidence type="ECO:0000313" key="10">
    <source>
        <dbReference type="Proteomes" id="UP000607281"/>
    </source>
</evidence>
<keyword evidence="6" id="KW-0028">Amino-acid biosynthesis</keyword>
<name>A0ABR8CPB2_9NOST</name>
<evidence type="ECO:0000256" key="4">
    <source>
        <dbReference type="ARBA" id="ARBA00022741"/>
    </source>
</evidence>
<evidence type="ECO:0000256" key="2">
    <source>
        <dbReference type="ARBA" id="ARBA00005752"/>
    </source>
</evidence>
<proteinExistence type="inferred from homology"/>
<comment type="caution">
    <text evidence="9">The sequence shown here is derived from an EMBL/GenBank/DDBJ whole genome shotgun (WGS) entry which is preliminary data.</text>
</comment>
<evidence type="ECO:0000256" key="3">
    <source>
        <dbReference type="ARBA" id="ARBA00012737"/>
    </source>
</evidence>
<evidence type="ECO:0000256" key="7">
    <source>
        <dbReference type="ARBA" id="ARBA00048741"/>
    </source>
</evidence>
<dbReference type="Pfam" id="PF00733">
    <property type="entry name" value="Asn_synthase"/>
    <property type="match status" value="2"/>
</dbReference>
<dbReference type="EC" id="6.3.5.4" evidence="3"/>
<dbReference type="SUPFAM" id="SSF52402">
    <property type="entry name" value="Adenine nucleotide alpha hydrolases-like"/>
    <property type="match status" value="1"/>
</dbReference>
<dbReference type="Pfam" id="PF13537">
    <property type="entry name" value="GATase_7"/>
    <property type="match status" value="1"/>
</dbReference>
<feature type="domain" description="Glutamine amidotransferase type-2" evidence="8">
    <location>
        <begin position="1"/>
        <end position="182"/>
    </location>
</feature>
<keyword evidence="4" id="KW-0547">Nucleotide-binding</keyword>
<reference evidence="9 10" key="1">
    <citation type="journal article" date="2020" name="ISME J.">
        <title>Comparative genomics reveals insights into cyanobacterial evolution and habitat adaptation.</title>
        <authorList>
            <person name="Chen M.Y."/>
            <person name="Teng W.K."/>
            <person name="Zhao L."/>
            <person name="Hu C.X."/>
            <person name="Zhou Y.K."/>
            <person name="Han B.P."/>
            <person name="Song L.R."/>
            <person name="Shu W.S."/>
        </authorList>
    </citation>
    <scope>NUCLEOTIDE SEQUENCE [LARGE SCALE GENOMIC DNA]</scope>
    <source>
        <strain evidence="9 10">FACHB-260</strain>
    </source>
</reference>
<comment type="similarity">
    <text evidence="2">Belongs to the asparagine synthetase family.</text>
</comment>
<dbReference type="SUPFAM" id="SSF56235">
    <property type="entry name" value="N-terminal nucleophile aminohydrolases (Ntn hydrolases)"/>
    <property type="match status" value="1"/>
</dbReference>
<sequence>MRTGFEVTIEATGKAEFHLFSPANSLVTFAQDSATEIAVVLMGRIYYQDDWKTRFPQAFSEDFASDAALALAIFQHYGAQGLEKLEGEFALVVFDRKESRLFALRDPLGNFPLYWMHHNQTTRVSTSLQLLAQRLPQAAINKDFLASFLMFPYAFVELATEKTAFEEIQRILPGNILVLTPDGRTTKIWSWDWMKQIQPIENITPQEAGLQFSYLFRQAVTQRIQDEKIASHLSGGMDSSSIVCIARDLLAAETSPRKLITLSLVYQMRSLAGETDYIQMVVDQGGAIEPQYVDGDAVLDFEWFTNKIPTYDEPYPGLFHLAMEKVLVDVAAQLGVTAIMSGGGAELIVEGNRMHLADLMRQGHWHKALQEARQWATAKNQSLWSILYSFGIEPLIPPLLREGFPTFIRGGYGRWPKLGSFTIPPWILPDFAKQHDMWGKALKTIREINRYPVEESLNLLGLRASAGNWAAWYLAAPLGIRICQPFLDPRLIIYCLSLPREQREIPGVPKPLLQVAMDGILPEPIRTRRFKGNFNEVYWQGLAKNLSHLEAMVVQSQIDELGIFDKQQLIQAMRQHAIGIGDVRSGSRISSSLAAIAWFDQIKVKVASL</sequence>
<evidence type="ECO:0000256" key="5">
    <source>
        <dbReference type="ARBA" id="ARBA00022840"/>
    </source>
</evidence>